<organism evidence="2 3">
    <name type="scientific">Steinernema hermaphroditum</name>
    <dbReference type="NCBI Taxonomy" id="289476"/>
    <lineage>
        <taxon>Eukaryota</taxon>
        <taxon>Metazoa</taxon>
        <taxon>Ecdysozoa</taxon>
        <taxon>Nematoda</taxon>
        <taxon>Chromadorea</taxon>
        <taxon>Rhabditida</taxon>
        <taxon>Tylenchina</taxon>
        <taxon>Panagrolaimomorpha</taxon>
        <taxon>Strongyloidoidea</taxon>
        <taxon>Steinernematidae</taxon>
        <taxon>Steinernema</taxon>
    </lineage>
</organism>
<dbReference type="PROSITE" id="PS50181">
    <property type="entry name" value="FBOX"/>
    <property type="match status" value="1"/>
</dbReference>
<dbReference type="EMBL" id="JAUCMV010000004">
    <property type="protein sequence ID" value="KAK0406154.1"/>
    <property type="molecule type" value="Genomic_DNA"/>
</dbReference>
<gene>
    <name evidence="2" type="ORF">QR680_018398</name>
</gene>
<evidence type="ECO:0000259" key="1">
    <source>
        <dbReference type="PROSITE" id="PS50181"/>
    </source>
</evidence>
<evidence type="ECO:0000313" key="3">
    <source>
        <dbReference type="Proteomes" id="UP001175271"/>
    </source>
</evidence>
<keyword evidence="3" id="KW-1185">Reference proteome</keyword>
<sequence>MRATQQSAVTPAMFAHSVAPEVPPDAPPTSAPLINNTNDRSAEIRCAPRGSKMDPLARLPAHVARKLFAYLEPGDFSELRAVSSHWRDFLDSIYAEFDVRFSGRNIRLQFDRPLEYLPYYQKLVYSDGFAHQLEYRLYAQPDASRWEPAAPWPPNLVIRKLSLHHVEVDSALLSKLLKVIGRGCTLQHLTLFTCAFDNVDPSRLQEVLSKCVSRNLRRLKLDNINVPSMLGPLAVSEINYGNLQSIEIYECLNVDYLTLLGTTFKTDGIRLKITFTVSGDMGFTVKAALLDLILNWPKSEKPTEFTVITLNYSDFRDDPLLAISQRLNEVVPECEWNLQHSTHPELYLRLTRSRNDEIAQWQIELGVRPSLLVSFDGDVQLFRCDPSQPSGITGTIASGTSTLRLAPPEGFALVGRAIYAAWLKFAKVEPAEFVSKEPVVIRPDFKENKKQIRLEWSLVPSRVQKTIASPKLLLNELKESMFRTNCILQTE</sequence>
<accession>A0AA39HIS3</accession>
<protein>
    <recommendedName>
        <fullName evidence="1">F-box domain-containing protein</fullName>
    </recommendedName>
</protein>
<dbReference type="SMART" id="SM00256">
    <property type="entry name" value="FBOX"/>
    <property type="match status" value="1"/>
</dbReference>
<evidence type="ECO:0000313" key="2">
    <source>
        <dbReference type="EMBL" id="KAK0406154.1"/>
    </source>
</evidence>
<proteinExistence type="predicted"/>
<dbReference type="SUPFAM" id="SSF81383">
    <property type="entry name" value="F-box domain"/>
    <property type="match status" value="1"/>
</dbReference>
<comment type="caution">
    <text evidence="2">The sequence shown here is derived from an EMBL/GenBank/DDBJ whole genome shotgun (WGS) entry which is preliminary data.</text>
</comment>
<dbReference type="Proteomes" id="UP001175271">
    <property type="component" value="Unassembled WGS sequence"/>
</dbReference>
<reference evidence="2" key="1">
    <citation type="submission" date="2023-06" db="EMBL/GenBank/DDBJ databases">
        <title>Genomic analysis of the entomopathogenic nematode Steinernema hermaphroditum.</title>
        <authorList>
            <person name="Schwarz E.M."/>
            <person name="Heppert J.K."/>
            <person name="Baniya A."/>
            <person name="Schwartz H.T."/>
            <person name="Tan C.-H."/>
            <person name="Antoshechkin I."/>
            <person name="Sternberg P.W."/>
            <person name="Goodrich-Blair H."/>
            <person name="Dillman A.R."/>
        </authorList>
    </citation>
    <scope>NUCLEOTIDE SEQUENCE</scope>
    <source>
        <strain evidence="2">PS9179</strain>
        <tissue evidence="2">Whole animal</tissue>
    </source>
</reference>
<dbReference type="AlphaFoldDB" id="A0AA39HIS3"/>
<dbReference type="InterPro" id="IPR001810">
    <property type="entry name" value="F-box_dom"/>
</dbReference>
<dbReference type="SUPFAM" id="SSF52047">
    <property type="entry name" value="RNI-like"/>
    <property type="match status" value="1"/>
</dbReference>
<dbReference type="InterPro" id="IPR032675">
    <property type="entry name" value="LRR_dom_sf"/>
</dbReference>
<feature type="domain" description="F-box" evidence="1">
    <location>
        <begin position="53"/>
        <end position="97"/>
    </location>
</feature>
<dbReference type="Gene3D" id="3.80.10.10">
    <property type="entry name" value="Ribonuclease Inhibitor"/>
    <property type="match status" value="1"/>
</dbReference>
<dbReference type="Pfam" id="PF00646">
    <property type="entry name" value="F-box"/>
    <property type="match status" value="1"/>
</dbReference>
<name>A0AA39HIS3_9BILA</name>
<dbReference type="InterPro" id="IPR036047">
    <property type="entry name" value="F-box-like_dom_sf"/>
</dbReference>